<evidence type="ECO:0000256" key="1">
    <source>
        <dbReference type="ARBA" id="ARBA00000085"/>
    </source>
</evidence>
<accession>A0A4P7L7I2</accession>
<dbReference type="Gene3D" id="3.40.50.2300">
    <property type="match status" value="1"/>
</dbReference>
<keyword evidence="8" id="KW-0812">Transmembrane</keyword>
<dbReference type="PANTHER" id="PTHR43047:SF9">
    <property type="entry name" value="HISTIDINE KINASE"/>
    <property type="match status" value="1"/>
</dbReference>
<feature type="modified residue" description="4-aspartylphosphate" evidence="6">
    <location>
        <position position="530"/>
    </location>
</feature>
<dbReference type="RefSeq" id="WP_135703910.1">
    <property type="nucleotide sequence ID" value="NZ_CP038634.1"/>
</dbReference>
<feature type="compositionally biased region" description="Basic and acidic residues" evidence="7">
    <location>
        <begin position="609"/>
        <end position="621"/>
    </location>
</feature>
<dbReference type="Pfam" id="PF00072">
    <property type="entry name" value="Response_reg"/>
    <property type="match status" value="1"/>
</dbReference>
<dbReference type="InterPro" id="IPR005467">
    <property type="entry name" value="His_kinase_dom"/>
</dbReference>
<keyword evidence="8" id="KW-0472">Membrane</keyword>
<dbReference type="InterPro" id="IPR003594">
    <property type="entry name" value="HATPase_dom"/>
</dbReference>
<name>A0A4P7L7I2_9BURK</name>
<evidence type="ECO:0000259" key="10">
    <source>
        <dbReference type="PROSITE" id="PS50110"/>
    </source>
</evidence>
<feature type="transmembrane region" description="Helical" evidence="8">
    <location>
        <begin position="130"/>
        <end position="149"/>
    </location>
</feature>
<dbReference type="PROSITE" id="PS50109">
    <property type="entry name" value="HIS_KIN"/>
    <property type="match status" value="1"/>
</dbReference>
<dbReference type="CDD" id="cd00082">
    <property type="entry name" value="HisKA"/>
    <property type="match status" value="1"/>
</dbReference>
<dbReference type="FunFam" id="3.30.565.10:FF:000049">
    <property type="entry name" value="Two-component sensor histidine kinase"/>
    <property type="match status" value="1"/>
</dbReference>
<dbReference type="GO" id="GO:0009927">
    <property type="term" value="F:histidine phosphotransfer kinase activity"/>
    <property type="evidence" value="ECO:0007669"/>
    <property type="project" value="TreeGrafter"/>
</dbReference>
<evidence type="ECO:0000256" key="4">
    <source>
        <dbReference type="ARBA" id="ARBA00022679"/>
    </source>
</evidence>
<protein>
    <recommendedName>
        <fullName evidence="2">histidine kinase</fullName>
        <ecNumber evidence="2">2.7.13.3</ecNumber>
    </recommendedName>
</protein>
<evidence type="ECO:0000256" key="3">
    <source>
        <dbReference type="ARBA" id="ARBA00022553"/>
    </source>
</evidence>
<dbReference type="InterPro" id="IPR036890">
    <property type="entry name" value="HATPase_C_sf"/>
</dbReference>
<dbReference type="KEGG" id="cox:E0W60_10645"/>
<feature type="transmembrane region" description="Helical" evidence="8">
    <location>
        <begin position="180"/>
        <end position="198"/>
    </location>
</feature>
<dbReference type="EMBL" id="CP038634">
    <property type="protein sequence ID" value="QBY51540.1"/>
    <property type="molecule type" value="Genomic_DNA"/>
</dbReference>
<dbReference type="Pfam" id="PF00512">
    <property type="entry name" value="HisKA"/>
    <property type="match status" value="1"/>
</dbReference>
<dbReference type="SUPFAM" id="SSF47384">
    <property type="entry name" value="Homodimeric domain of signal transducing histidine kinase"/>
    <property type="match status" value="1"/>
</dbReference>
<dbReference type="PANTHER" id="PTHR43047">
    <property type="entry name" value="TWO-COMPONENT HISTIDINE PROTEIN KINASE"/>
    <property type="match status" value="1"/>
</dbReference>
<evidence type="ECO:0000313" key="11">
    <source>
        <dbReference type="EMBL" id="QBY51540.1"/>
    </source>
</evidence>
<dbReference type="InterPro" id="IPR001789">
    <property type="entry name" value="Sig_transdc_resp-reg_receiver"/>
</dbReference>
<keyword evidence="5" id="KW-0418">Kinase</keyword>
<evidence type="ECO:0000256" key="2">
    <source>
        <dbReference type="ARBA" id="ARBA00012438"/>
    </source>
</evidence>
<dbReference type="Gene3D" id="1.10.287.130">
    <property type="match status" value="1"/>
</dbReference>
<dbReference type="GO" id="GO:0000155">
    <property type="term" value="F:phosphorelay sensor kinase activity"/>
    <property type="evidence" value="ECO:0007669"/>
    <property type="project" value="InterPro"/>
</dbReference>
<dbReference type="STRING" id="1349762.GCA_001592245_04009"/>
<evidence type="ECO:0000256" key="5">
    <source>
        <dbReference type="ARBA" id="ARBA00022777"/>
    </source>
</evidence>
<dbReference type="PRINTS" id="PR00344">
    <property type="entry name" value="BCTRLSENSOR"/>
</dbReference>
<dbReference type="SUPFAM" id="SSF55874">
    <property type="entry name" value="ATPase domain of HSP90 chaperone/DNA topoisomerase II/histidine kinase"/>
    <property type="match status" value="1"/>
</dbReference>
<feature type="transmembrane region" description="Helical" evidence="8">
    <location>
        <begin position="101"/>
        <end position="124"/>
    </location>
</feature>
<dbReference type="OrthoDB" id="6114847at2"/>
<dbReference type="GO" id="GO:0005886">
    <property type="term" value="C:plasma membrane"/>
    <property type="evidence" value="ECO:0007669"/>
    <property type="project" value="TreeGrafter"/>
</dbReference>
<keyword evidence="8" id="KW-1133">Transmembrane helix</keyword>
<dbReference type="Pfam" id="PF02518">
    <property type="entry name" value="HATPase_c"/>
    <property type="match status" value="1"/>
</dbReference>
<dbReference type="EC" id="2.7.13.3" evidence="2"/>
<evidence type="ECO:0000259" key="9">
    <source>
        <dbReference type="PROSITE" id="PS50109"/>
    </source>
</evidence>
<evidence type="ECO:0000313" key="12">
    <source>
        <dbReference type="Proteomes" id="UP000295294"/>
    </source>
</evidence>
<proteinExistence type="predicted"/>
<keyword evidence="3 6" id="KW-0597">Phosphoprotein</keyword>
<dbReference type="SUPFAM" id="SSF52172">
    <property type="entry name" value="CheY-like"/>
    <property type="match status" value="1"/>
</dbReference>
<feature type="transmembrane region" description="Helical" evidence="8">
    <location>
        <begin position="156"/>
        <end position="174"/>
    </location>
</feature>
<keyword evidence="4" id="KW-0808">Transferase</keyword>
<evidence type="ECO:0000256" key="6">
    <source>
        <dbReference type="PROSITE-ProRule" id="PRU00169"/>
    </source>
</evidence>
<dbReference type="AlphaFoldDB" id="A0A4P7L7I2"/>
<organism evidence="11 12">
    <name type="scientific">Cupriavidus oxalaticus</name>
    <dbReference type="NCBI Taxonomy" id="96344"/>
    <lineage>
        <taxon>Bacteria</taxon>
        <taxon>Pseudomonadati</taxon>
        <taxon>Pseudomonadota</taxon>
        <taxon>Betaproteobacteria</taxon>
        <taxon>Burkholderiales</taxon>
        <taxon>Burkholderiaceae</taxon>
        <taxon>Cupriavidus</taxon>
    </lineage>
</organism>
<dbReference type="Gene3D" id="3.30.565.10">
    <property type="entry name" value="Histidine kinase-like ATPase, C-terminal domain"/>
    <property type="match status" value="1"/>
</dbReference>
<dbReference type="SMART" id="SM00448">
    <property type="entry name" value="REC"/>
    <property type="match status" value="1"/>
</dbReference>
<dbReference type="SMART" id="SM00387">
    <property type="entry name" value="HATPase_c"/>
    <property type="match status" value="1"/>
</dbReference>
<feature type="transmembrane region" description="Helical" evidence="8">
    <location>
        <begin position="41"/>
        <end position="62"/>
    </location>
</feature>
<comment type="catalytic activity">
    <reaction evidence="1">
        <text>ATP + protein L-histidine = ADP + protein N-phospho-L-histidine.</text>
        <dbReference type="EC" id="2.7.13.3"/>
    </reaction>
</comment>
<feature type="region of interest" description="Disordered" evidence="7">
    <location>
        <begin position="602"/>
        <end position="621"/>
    </location>
</feature>
<dbReference type="SMART" id="SM00388">
    <property type="entry name" value="HisKA"/>
    <property type="match status" value="1"/>
</dbReference>
<dbReference type="Proteomes" id="UP000295294">
    <property type="component" value="Chromosome 1"/>
</dbReference>
<gene>
    <name evidence="11" type="ORF">E0W60_10645</name>
</gene>
<reference evidence="11 12" key="1">
    <citation type="submission" date="2019-03" db="EMBL/GenBank/DDBJ databases">
        <title>Efficiently degradation of phenoxyalkanoic acid herbicides by Cupriavidus oxalaticus strain X32.</title>
        <authorList>
            <person name="Sheng X."/>
        </authorList>
    </citation>
    <scope>NUCLEOTIDE SEQUENCE [LARGE SCALE GENOMIC DNA]</scope>
    <source>
        <strain evidence="11 12">X32</strain>
    </source>
</reference>
<dbReference type="InterPro" id="IPR003661">
    <property type="entry name" value="HisK_dim/P_dom"/>
</dbReference>
<feature type="domain" description="Histidine kinase" evidence="9">
    <location>
        <begin position="249"/>
        <end position="462"/>
    </location>
</feature>
<evidence type="ECO:0000256" key="7">
    <source>
        <dbReference type="SAM" id="MobiDB-lite"/>
    </source>
</evidence>
<dbReference type="InterPro" id="IPR004358">
    <property type="entry name" value="Sig_transdc_His_kin-like_C"/>
</dbReference>
<dbReference type="CDD" id="cd00156">
    <property type="entry name" value="REC"/>
    <property type="match status" value="1"/>
</dbReference>
<evidence type="ECO:0000256" key="8">
    <source>
        <dbReference type="SAM" id="Phobius"/>
    </source>
</evidence>
<feature type="transmembrane region" description="Helical" evidence="8">
    <location>
        <begin position="68"/>
        <end position="89"/>
    </location>
</feature>
<dbReference type="InterPro" id="IPR036097">
    <property type="entry name" value="HisK_dim/P_sf"/>
</dbReference>
<dbReference type="InterPro" id="IPR011006">
    <property type="entry name" value="CheY-like_superfamily"/>
</dbReference>
<feature type="domain" description="Response regulatory" evidence="10">
    <location>
        <begin position="481"/>
        <end position="596"/>
    </location>
</feature>
<sequence>MTADHAPPRVRGDRPQGVRLLPRFDEPRLLAAQMALIDQSFGIAMLGCSLAAFILAAGLRLSGDRPGALPWACAMAVACAVAYFGRLALAGRLTEAGAGRYARGMTAMLALIGALWGLVAWLYLDVSMPAVVICVLSLIAGMSAAALAVFSACLPVAIGFFIPSIVPVWIAFLVTGDIEYLPMFLGTPLYLFVLIMFARNYSRVARHSIALRFENIELISQLREQTARAEAAQHAAEQASRAKSVFLASASHDLRQPLHAMGLFLVSLGRTALDARQRQLLEHVEASSGAAREMLNSLLDFSKLEAGVVTPRPRPFRLQPLLHKLENEFAPQADARGLVYRTRDTTTTLYGDPTLVELVLRNLIANAIRYTREGGVLVACRQRRLHAVIEVWDTGIGIPAAQHREIFREFHQLGNPERDQRKGLGLGLAIVEGLARTMRTHVTLGSRPGRGSVFRFVMPRAWSTPEDTPHPVAPGGLDGLRVLVIDDDEAIRTAMSELLGAWQCDCRTAESEDEALAMLAAFRPALVLADYRLRGHRTGQEALDAIRQQLGRHVPAIIITGDTAADRLRTAHAAGTLLLHKPVVPQELHAAIDTLLRDAPAQNVQDAQGETRRGHSQAEAD</sequence>
<dbReference type="PROSITE" id="PS50110">
    <property type="entry name" value="RESPONSE_REGULATORY"/>
    <property type="match status" value="1"/>
</dbReference>